<keyword evidence="3" id="KW-1185">Reference proteome</keyword>
<accession>A0ABN3R7J9</accession>
<sequence length="84" mass="9528">MISGLSEWLGGSGIPRCRTYLPLDACTITWLYRGTQWQPDPEHRAVKARAPEAGRQLSRAPAKTATKSRSTRDRSRFRDPSRDQ</sequence>
<protein>
    <recommendedName>
        <fullName evidence="4">Transposase</fullName>
    </recommendedName>
</protein>
<dbReference type="EMBL" id="BAAATE010000002">
    <property type="protein sequence ID" value="GAA2645703.1"/>
    <property type="molecule type" value="Genomic_DNA"/>
</dbReference>
<feature type="compositionally biased region" description="Basic and acidic residues" evidence="1">
    <location>
        <begin position="40"/>
        <end position="52"/>
    </location>
</feature>
<dbReference type="Proteomes" id="UP001501666">
    <property type="component" value="Unassembled WGS sequence"/>
</dbReference>
<evidence type="ECO:0000313" key="3">
    <source>
        <dbReference type="Proteomes" id="UP001501666"/>
    </source>
</evidence>
<name>A0ABN3R7J9_9ACTN</name>
<feature type="compositionally biased region" description="Basic and acidic residues" evidence="1">
    <location>
        <begin position="70"/>
        <end position="84"/>
    </location>
</feature>
<evidence type="ECO:0008006" key="4">
    <source>
        <dbReference type="Google" id="ProtNLM"/>
    </source>
</evidence>
<organism evidence="2 3">
    <name type="scientific">Nonomuraea recticatena</name>
    <dbReference type="NCBI Taxonomy" id="46178"/>
    <lineage>
        <taxon>Bacteria</taxon>
        <taxon>Bacillati</taxon>
        <taxon>Actinomycetota</taxon>
        <taxon>Actinomycetes</taxon>
        <taxon>Streptosporangiales</taxon>
        <taxon>Streptosporangiaceae</taxon>
        <taxon>Nonomuraea</taxon>
    </lineage>
</organism>
<comment type="caution">
    <text evidence="2">The sequence shown here is derived from an EMBL/GenBank/DDBJ whole genome shotgun (WGS) entry which is preliminary data.</text>
</comment>
<feature type="region of interest" description="Disordered" evidence="1">
    <location>
        <begin position="40"/>
        <end position="84"/>
    </location>
</feature>
<evidence type="ECO:0000256" key="1">
    <source>
        <dbReference type="SAM" id="MobiDB-lite"/>
    </source>
</evidence>
<proteinExistence type="predicted"/>
<evidence type="ECO:0000313" key="2">
    <source>
        <dbReference type="EMBL" id="GAA2645703.1"/>
    </source>
</evidence>
<reference evidence="2 3" key="1">
    <citation type="journal article" date="2019" name="Int. J. Syst. Evol. Microbiol.">
        <title>The Global Catalogue of Microorganisms (GCM) 10K type strain sequencing project: providing services to taxonomists for standard genome sequencing and annotation.</title>
        <authorList>
            <consortium name="The Broad Institute Genomics Platform"/>
            <consortium name="The Broad Institute Genome Sequencing Center for Infectious Disease"/>
            <person name="Wu L."/>
            <person name="Ma J."/>
        </authorList>
    </citation>
    <scope>NUCLEOTIDE SEQUENCE [LARGE SCALE GENOMIC DNA]</scope>
    <source>
        <strain evidence="2 3">JCM 6835</strain>
    </source>
</reference>
<gene>
    <name evidence="2" type="ORF">GCM10010412_007820</name>
</gene>